<protein>
    <submittedName>
        <fullName evidence="1">Uncharacterized protein</fullName>
    </submittedName>
</protein>
<dbReference type="Proteomes" id="UP000219612">
    <property type="component" value="Unassembled WGS sequence"/>
</dbReference>
<proteinExistence type="predicted"/>
<dbReference type="RefSeq" id="WP_097321613.1">
    <property type="nucleotide sequence ID" value="NZ_OBDY01000008.1"/>
</dbReference>
<name>A0A285IGF2_9ACTN</name>
<organism evidence="1 2">
    <name type="scientific">Paractinoplanes atraurantiacus</name>
    <dbReference type="NCBI Taxonomy" id="1036182"/>
    <lineage>
        <taxon>Bacteria</taxon>
        <taxon>Bacillati</taxon>
        <taxon>Actinomycetota</taxon>
        <taxon>Actinomycetes</taxon>
        <taxon>Micromonosporales</taxon>
        <taxon>Micromonosporaceae</taxon>
        <taxon>Paractinoplanes</taxon>
    </lineage>
</organism>
<reference evidence="1 2" key="1">
    <citation type="submission" date="2017-09" db="EMBL/GenBank/DDBJ databases">
        <authorList>
            <person name="Ehlers B."/>
            <person name="Leendertz F.H."/>
        </authorList>
    </citation>
    <scope>NUCLEOTIDE SEQUENCE [LARGE SCALE GENOMIC DNA]</scope>
    <source>
        <strain evidence="1 2">CGMCC 4.6857</strain>
    </source>
</reference>
<keyword evidence="2" id="KW-1185">Reference proteome</keyword>
<sequence>MVNVLSLEPWLFYTGFGIHRMRIFVDGVDVVTTAYGPGGFFGQAVTGFTPSRLLGPDGLAASAHARDVPVGGSSTTEDQLTVQICQVGATVIWDHWQMTDMGKLVKNGQDVGLPTFRFDAGAYASELTRAQARTDRKWPARSVAERLTLMLRDNETGTMWIRRVTGVHAPENRPAVIEVSYYARDMSGLRYAMPGHYIVTFPVDASADPHQQAEAIAHRVSHEDLKPISLHRPRRRRT</sequence>
<accession>A0A285IGF2</accession>
<gene>
    <name evidence="1" type="ORF">SAMN05421748_10864</name>
</gene>
<dbReference type="AlphaFoldDB" id="A0A285IGF2"/>
<evidence type="ECO:0000313" key="1">
    <source>
        <dbReference type="EMBL" id="SNY47080.1"/>
    </source>
</evidence>
<dbReference type="OrthoDB" id="3369278at2"/>
<evidence type="ECO:0000313" key="2">
    <source>
        <dbReference type="Proteomes" id="UP000219612"/>
    </source>
</evidence>
<dbReference type="EMBL" id="OBDY01000008">
    <property type="protein sequence ID" value="SNY47080.1"/>
    <property type="molecule type" value="Genomic_DNA"/>
</dbReference>